<sequence>MQSLTVLVALLTAIDAVTDWACVWFGWRRLHYATKPLVMVGLMGLTVLVGLVGLDGDGEAAAWWLLVALFFGMLGDISMIGASTRRFLGGVGLFFVGHLAYAVTFLTLGLDAPTWSWVGFAAAIALAIPMGRVLHGARQMGGTPVAVALAAYSLVIAAMLVLGWLTGSVWIAAGALIFVVSDTLIGLNLAEHGNQPPRLTNVAIMVTYHVGQALITAGVLLQLVAS</sequence>
<feature type="transmembrane region" description="Helical" evidence="6">
    <location>
        <begin position="60"/>
        <end position="80"/>
    </location>
</feature>
<organism evidence="7 8">
    <name type="scientific">Nocardioides turkmenicus</name>
    <dbReference type="NCBI Taxonomy" id="2711220"/>
    <lineage>
        <taxon>Bacteria</taxon>
        <taxon>Bacillati</taxon>
        <taxon>Actinomycetota</taxon>
        <taxon>Actinomycetes</taxon>
        <taxon>Propionibacteriales</taxon>
        <taxon>Nocardioidaceae</taxon>
        <taxon>Nocardioides</taxon>
    </lineage>
</organism>
<dbReference type="EMBL" id="JAALAA010000008">
    <property type="protein sequence ID" value="NGN93420.1"/>
    <property type="molecule type" value="Genomic_DNA"/>
</dbReference>
<name>A0A6M1R0B8_9ACTN</name>
<dbReference type="RefSeq" id="WP_165111146.1">
    <property type="nucleotide sequence ID" value="NZ_JAALAA010000008.1"/>
</dbReference>
<comment type="caution">
    <text evidence="7">The sequence shown here is derived from an EMBL/GenBank/DDBJ whole genome shotgun (WGS) entry which is preliminary data.</text>
</comment>
<protein>
    <submittedName>
        <fullName evidence="7">Lysoplasmalogenase</fullName>
    </submittedName>
</protein>
<proteinExistence type="inferred from homology"/>
<dbReference type="GO" id="GO:0016787">
    <property type="term" value="F:hydrolase activity"/>
    <property type="evidence" value="ECO:0007669"/>
    <property type="project" value="TreeGrafter"/>
</dbReference>
<feature type="transmembrane region" description="Helical" evidence="6">
    <location>
        <begin position="146"/>
        <end position="165"/>
    </location>
</feature>
<comment type="similarity">
    <text evidence="2">Belongs to the TMEM86 family.</text>
</comment>
<accession>A0A6M1R0B8</accession>
<evidence type="ECO:0000313" key="7">
    <source>
        <dbReference type="EMBL" id="NGN93420.1"/>
    </source>
</evidence>
<keyword evidence="4 6" id="KW-1133">Transmembrane helix</keyword>
<keyword evidence="3 6" id="KW-0812">Transmembrane</keyword>
<evidence type="ECO:0000256" key="1">
    <source>
        <dbReference type="ARBA" id="ARBA00004141"/>
    </source>
</evidence>
<dbReference type="GO" id="GO:0016020">
    <property type="term" value="C:membrane"/>
    <property type="evidence" value="ECO:0007669"/>
    <property type="project" value="UniProtKB-SubCell"/>
</dbReference>
<dbReference type="InterPro" id="IPR012506">
    <property type="entry name" value="TMEM86B-like"/>
</dbReference>
<feature type="transmembrane region" description="Helical" evidence="6">
    <location>
        <begin position="37"/>
        <end position="54"/>
    </location>
</feature>
<feature type="transmembrane region" description="Helical" evidence="6">
    <location>
        <begin position="202"/>
        <end position="225"/>
    </location>
</feature>
<evidence type="ECO:0000256" key="3">
    <source>
        <dbReference type="ARBA" id="ARBA00022692"/>
    </source>
</evidence>
<feature type="transmembrane region" description="Helical" evidence="6">
    <location>
        <begin position="114"/>
        <end position="134"/>
    </location>
</feature>
<evidence type="ECO:0000256" key="2">
    <source>
        <dbReference type="ARBA" id="ARBA00007375"/>
    </source>
</evidence>
<dbReference type="PANTHER" id="PTHR31885">
    <property type="entry name" value="GH04784P"/>
    <property type="match status" value="1"/>
</dbReference>
<evidence type="ECO:0000256" key="4">
    <source>
        <dbReference type="ARBA" id="ARBA00022989"/>
    </source>
</evidence>
<feature type="transmembrane region" description="Helical" evidence="6">
    <location>
        <begin position="171"/>
        <end position="190"/>
    </location>
</feature>
<keyword evidence="8" id="KW-1185">Reference proteome</keyword>
<dbReference type="Proteomes" id="UP000483261">
    <property type="component" value="Unassembled WGS sequence"/>
</dbReference>
<feature type="transmembrane region" description="Helical" evidence="6">
    <location>
        <begin position="6"/>
        <end position="25"/>
    </location>
</feature>
<evidence type="ECO:0000313" key="8">
    <source>
        <dbReference type="Proteomes" id="UP000483261"/>
    </source>
</evidence>
<feature type="transmembrane region" description="Helical" evidence="6">
    <location>
        <begin position="87"/>
        <end position="108"/>
    </location>
</feature>
<evidence type="ECO:0000256" key="6">
    <source>
        <dbReference type="SAM" id="Phobius"/>
    </source>
</evidence>
<keyword evidence="5 6" id="KW-0472">Membrane</keyword>
<reference evidence="7 8" key="1">
    <citation type="submission" date="2020-02" db="EMBL/GenBank/DDBJ databases">
        <title>Whole-genome analyses of novel actinobacteria.</title>
        <authorList>
            <person name="Sahin N."/>
        </authorList>
    </citation>
    <scope>NUCLEOTIDE SEQUENCE [LARGE SCALE GENOMIC DNA]</scope>
    <source>
        <strain evidence="7 8">KC13</strain>
    </source>
</reference>
<gene>
    <name evidence="7" type="ORF">G5C66_11795</name>
</gene>
<dbReference type="AlphaFoldDB" id="A0A6M1R0B8"/>
<evidence type="ECO:0000256" key="5">
    <source>
        <dbReference type="ARBA" id="ARBA00023136"/>
    </source>
</evidence>
<dbReference type="Pfam" id="PF07947">
    <property type="entry name" value="YhhN"/>
    <property type="match status" value="1"/>
</dbReference>
<dbReference type="PANTHER" id="PTHR31885:SF6">
    <property type="entry name" value="GH04784P"/>
    <property type="match status" value="1"/>
</dbReference>
<comment type="subcellular location">
    <subcellularLocation>
        <location evidence="1">Membrane</location>
        <topology evidence="1">Multi-pass membrane protein</topology>
    </subcellularLocation>
</comment>